<dbReference type="GO" id="GO:1990281">
    <property type="term" value="C:efflux pump complex"/>
    <property type="evidence" value="ECO:0007669"/>
    <property type="project" value="TreeGrafter"/>
</dbReference>
<feature type="domain" description="CusB-like beta-barrel" evidence="3">
    <location>
        <begin position="231"/>
        <end position="302"/>
    </location>
</feature>
<evidence type="ECO:0000313" key="4">
    <source>
        <dbReference type="EMBL" id="SEH08448.1"/>
    </source>
</evidence>
<dbReference type="PANTHER" id="PTHR30469">
    <property type="entry name" value="MULTIDRUG RESISTANCE PROTEIN MDTA"/>
    <property type="match status" value="1"/>
</dbReference>
<dbReference type="Gene3D" id="1.10.287.470">
    <property type="entry name" value="Helix hairpin bin"/>
    <property type="match status" value="1"/>
</dbReference>
<dbReference type="InterPro" id="IPR006143">
    <property type="entry name" value="RND_pump_MFP"/>
</dbReference>
<evidence type="ECO:0000259" key="3">
    <source>
        <dbReference type="Pfam" id="PF25954"/>
    </source>
</evidence>
<dbReference type="InterPro" id="IPR058792">
    <property type="entry name" value="Beta-barrel_RND_2"/>
</dbReference>
<keyword evidence="2" id="KW-0732">Signal</keyword>
<feature type="signal peptide" evidence="2">
    <location>
        <begin position="1"/>
        <end position="24"/>
    </location>
</feature>
<evidence type="ECO:0000313" key="5">
    <source>
        <dbReference type="Proteomes" id="UP000236724"/>
    </source>
</evidence>
<dbReference type="EMBL" id="FMSV02000549">
    <property type="protein sequence ID" value="SEH08448.1"/>
    <property type="molecule type" value="Genomic_DNA"/>
</dbReference>
<evidence type="ECO:0000256" key="2">
    <source>
        <dbReference type="SAM" id="SignalP"/>
    </source>
</evidence>
<dbReference type="AlphaFoldDB" id="A0A1H6FEE3"/>
<gene>
    <name evidence="4" type="ORF">MBHS_04340</name>
</gene>
<feature type="chain" id="PRO_5014815736" evidence="2">
    <location>
        <begin position="25"/>
        <end position="380"/>
    </location>
</feature>
<name>A0A1H6FEE3_9GAMM</name>
<dbReference type="SUPFAM" id="SSF111369">
    <property type="entry name" value="HlyD-like secretion proteins"/>
    <property type="match status" value="1"/>
</dbReference>
<keyword evidence="5" id="KW-1185">Reference proteome</keyword>
<dbReference type="RefSeq" id="WP_103921990.1">
    <property type="nucleotide sequence ID" value="NZ_FMSV02000549.1"/>
</dbReference>
<accession>A0A1H6FEE3</accession>
<dbReference type="OrthoDB" id="9806939at2"/>
<dbReference type="NCBIfam" id="TIGR01730">
    <property type="entry name" value="RND_mfp"/>
    <property type="match status" value="1"/>
</dbReference>
<protein>
    <submittedName>
        <fullName evidence="4">Putative efflux pump membrane fusion protein</fullName>
    </submittedName>
</protein>
<evidence type="ECO:0000256" key="1">
    <source>
        <dbReference type="ARBA" id="ARBA00009477"/>
    </source>
</evidence>
<dbReference type="Pfam" id="PF25954">
    <property type="entry name" value="Beta-barrel_RND_2"/>
    <property type="match status" value="1"/>
</dbReference>
<organism evidence="4 5">
    <name type="scientific">Candidatus Venteria ishoeyi</name>
    <dbReference type="NCBI Taxonomy" id="1899563"/>
    <lineage>
        <taxon>Bacteria</taxon>
        <taxon>Pseudomonadati</taxon>
        <taxon>Pseudomonadota</taxon>
        <taxon>Gammaproteobacteria</taxon>
        <taxon>Thiotrichales</taxon>
        <taxon>Thiotrichaceae</taxon>
        <taxon>Venteria</taxon>
    </lineage>
</organism>
<dbReference type="Gene3D" id="2.40.420.20">
    <property type="match status" value="1"/>
</dbReference>
<dbReference type="Gene3D" id="2.40.50.100">
    <property type="match status" value="2"/>
</dbReference>
<comment type="similarity">
    <text evidence="1">Belongs to the membrane fusion protein (MFP) (TC 8.A.1) family.</text>
</comment>
<dbReference type="Proteomes" id="UP000236724">
    <property type="component" value="Unassembled WGS sequence"/>
</dbReference>
<reference evidence="4 5" key="1">
    <citation type="submission" date="2016-10" db="EMBL/GenBank/DDBJ databases">
        <authorList>
            <person name="de Groot N.N."/>
        </authorList>
    </citation>
    <scope>NUCLEOTIDE SEQUENCE [LARGE SCALE GENOMIC DNA]</scope>
    <source>
        <strain evidence="4">MBHS1</strain>
    </source>
</reference>
<proteinExistence type="inferred from homology"/>
<dbReference type="GO" id="GO:0015562">
    <property type="term" value="F:efflux transmembrane transporter activity"/>
    <property type="evidence" value="ECO:0007669"/>
    <property type="project" value="TreeGrafter"/>
</dbReference>
<dbReference type="PANTHER" id="PTHR30469:SF15">
    <property type="entry name" value="HLYD FAMILY OF SECRETION PROTEINS"/>
    <property type="match status" value="1"/>
</dbReference>
<sequence length="380" mass="41673">MFKLINIPYWIFSLSLLYAGMAFADTEHNQIITVSQHSVDHGVPVGGTVVPLKSVTLAAELPGRIQNLAGEEGDNFPRNEVLLTLNNEDLRAQRNSAYAEWVSADAALRNAGVQYQRQLASPNVSNAPGGMGLPNMFDQIFVNPMSSAMGTRQPGAEYGADIYASGTRIEQARQTLIQARSRISQIDEKLRDSRALAPFDGTIIKKFVEIGDTVQPGQPLLEFAQMSQLQIVADVPTRLSKNIRKGDHLEARLDTEQQWIPITVATIFPMADPDRHTLHMKFNLPADIQTAAGIYAEVRIADPNTPKMAQLFVPASAIVYKGGMPMVFVVDAENRVELNLLQLGETQGANEVMVLSGLNAEDRIVNKPVPQMVSGMQIKN</sequence>